<accession>A0ABX3RMT7</accession>
<dbReference type="Pfam" id="PF04228">
    <property type="entry name" value="Zn_peptidase"/>
    <property type="match status" value="1"/>
</dbReference>
<organism evidence="2 3">
    <name type="scientific">Mycolicibacter arupensis</name>
    <dbReference type="NCBI Taxonomy" id="342002"/>
    <lineage>
        <taxon>Bacteria</taxon>
        <taxon>Bacillati</taxon>
        <taxon>Actinomycetota</taxon>
        <taxon>Actinomycetes</taxon>
        <taxon>Mycobacteriales</taxon>
        <taxon>Mycobacteriaceae</taxon>
        <taxon>Mycolicibacter</taxon>
    </lineage>
</organism>
<dbReference type="InterPro" id="IPR007343">
    <property type="entry name" value="Uncharacterised_pept_Zn_put"/>
</dbReference>
<gene>
    <name evidence="2" type="ORF">BST15_14350</name>
</gene>
<reference evidence="2 3" key="1">
    <citation type="submission" date="2016-12" db="EMBL/GenBank/DDBJ databases">
        <title>The new phylogeny of genus Mycobacterium.</title>
        <authorList>
            <person name="Tortoli E."/>
            <person name="Trovato A."/>
            <person name="Cirillo D.M."/>
        </authorList>
    </citation>
    <scope>NUCLEOTIDE SEQUENCE [LARGE SCALE GENOMIC DNA]</scope>
    <source>
        <strain evidence="2 3">DSM 44942</strain>
    </source>
</reference>
<keyword evidence="3" id="KW-1185">Reference proteome</keyword>
<evidence type="ECO:0000313" key="2">
    <source>
        <dbReference type="EMBL" id="OQZ95428.1"/>
    </source>
</evidence>
<dbReference type="SUPFAM" id="SSF55486">
    <property type="entry name" value="Metalloproteases ('zincins'), catalytic domain"/>
    <property type="match status" value="1"/>
</dbReference>
<dbReference type="RefSeq" id="WP_083071017.1">
    <property type="nucleotide sequence ID" value="NZ_JACKUJ010000048.1"/>
</dbReference>
<evidence type="ECO:0000313" key="3">
    <source>
        <dbReference type="Proteomes" id="UP000192327"/>
    </source>
</evidence>
<sequence>MSALSWYLMRPARRRYRVLFTACTVMLLLSGCARMLDGSPVSVFADPFRVGGLQAVDGPTGLRPDAPPPTREVEGTDGGRIDQLAAQSVSDLEAFWTTTYPNTFDGDFRPAKSLLSWDPGQLRGRFCDNRTFLLVNAAYCYLDNTIGWDRRLLLPALRSAYGDMAVTMVLAHEYGHAIARTAGITKRRQTPTLVAEQQADCLAGVYLRWVAQGDSPRFTLSTGDGLNGVLAAMLALRDPLLGPDESVGGNEHGSAFERISAFQFGFTDGADSCAAIDAEEIEQRRGELPVQLQQNETGEVPVSEESVQLIIDAMNTAYAPAQPPQLTFDAAAAATCPDARPSPPASYCPATNTIAVDLPALQAMGTPSKDQKLATLSGDNTAYSALVSRYLQRVQIEHGGLVLDNAAAALRTACLTGVATTRLSQGVTTSNGGKIALTAGDLDEAVAGLLTNGLAAGDVNGESVPAGFSRIDAYRTGVLGDEDRCLARFP</sequence>
<protein>
    <submittedName>
        <fullName evidence="2">Peptidase</fullName>
    </submittedName>
</protein>
<dbReference type="EMBL" id="MVHH01000031">
    <property type="protein sequence ID" value="OQZ95428.1"/>
    <property type="molecule type" value="Genomic_DNA"/>
</dbReference>
<proteinExistence type="predicted"/>
<evidence type="ECO:0000256" key="1">
    <source>
        <dbReference type="SAM" id="MobiDB-lite"/>
    </source>
</evidence>
<comment type="caution">
    <text evidence="2">The sequence shown here is derived from an EMBL/GenBank/DDBJ whole genome shotgun (WGS) entry which is preliminary data.</text>
</comment>
<dbReference type="Proteomes" id="UP000192327">
    <property type="component" value="Unassembled WGS sequence"/>
</dbReference>
<name>A0ABX3RMT7_9MYCO</name>
<feature type="region of interest" description="Disordered" evidence="1">
    <location>
        <begin position="57"/>
        <end position="77"/>
    </location>
</feature>